<keyword evidence="6 10" id="KW-0418">Kinase</keyword>
<dbReference type="SUPFAM" id="SSF55874">
    <property type="entry name" value="ATPase domain of HSP90 chaperone/DNA topoisomerase II/histidine kinase"/>
    <property type="match status" value="1"/>
</dbReference>
<dbReference type="CDD" id="cd00082">
    <property type="entry name" value="HisKA"/>
    <property type="match status" value="1"/>
</dbReference>
<dbReference type="GO" id="GO:0016301">
    <property type="term" value="F:kinase activity"/>
    <property type="evidence" value="ECO:0007669"/>
    <property type="project" value="UniProtKB-KW"/>
</dbReference>
<keyword evidence="8" id="KW-0472">Membrane</keyword>
<keyword evidence="11" id="KW-1185">Reference proteome</keyword>
<dbReference type="Pfam" id="PF02518">
    <property type="entry name" value="HATPase_c"/>
    <property type="match status" value="1"/>
</dbReference>
<dbReference type="SUPFAM" id="SSF47384">
    <property type="entry name" value="Homodimeric domain of signal transducing histidine kinase"/>
    <property type="match status" value="1"/>
</dbReference>
<dbReference type="CDD" id="cd00075">
    <property type="entry name" value="HATPase"/>
    <property type="match status" value="1"/>
</dbReference>
<keyword evidence="5" id="KW-0808">Transferase</keyword>
<comment type="subcellular location">
    <subcellularLocation>
        <location evidence="2">Cell membrane</location>
    </subcellularLocation>
</comment>
<evidence type="ECO:0000256" key="8">
    <source>
        <dbReference type="SAM" id="Phobius"/>
    </source>
</evidence>
<dbReference type="SMART" id="SM00388">
    <property type="entry name" value="HisKA"/>
    <property type="match status" value="1"/>
</dbReference>
<dbReference type="PROSITE" id="PS50109">
    <property type="entry name" value="HIS_KIN"/>
    <property type="match status" value="1"/>
</dbReference>
<reference evidence="11" key="1">
    <citation type="journal article" date="2019" name="Int. J. Syst. Evol. Microbiol.">
        <title>The Global Catalogue of Microorganisms (GCM) 10K type strain sequencing project: providing services to taxonomists for standard genome sequencing and annotation.</title>
        <authorList>
            <consortium name="The Broad Institute Genomics Platform"/>
            <consortium name="The Broad Institute Genome Sequencing Center for Infectious Disease"/>
            <person name="Wu L."/>
            <person name="Ma J."/>
        </authorList>
    </citation>
    <scope>NUCLEOTIDE SEQUENCE [LARGE SCALE GENOMIC DNA]</scope>
    <source>
        <strain evidence="11">JCM 30346</strain>
    </source>
</reference>
<comment type="catalytic activity">
    <reaction evidence="1">
        <text>ATP + protein L-histidine = ADP + protein N-phospho-L-histidine.</text>
        <dbReference type="EC" id="2.7.13.3"/>
    </reaction>
</comment>
<dbReference type="PRINTS" id="PR00344">
    <property type="entry name" value="BCTRLSENSOR"/>
</dbReference>
<name>A0ABW1NJL2_9ACTN</name>
<dbReference type="InterPro" id="IPR004358">
    <property type="entry name" value="Sig_transdc_His_kin-like_C"/>
</dbReference>
<dbReference type="RefSeq" id="WP_380755071.1">
    <property type="nucleotide sequence ID" value="NZ_JBHSRF010000026.1"/>
</dbReference>
<gene>
    <name evidence="10" type="ORF">ACFP1K_19190</name>
</gene>
<dbReference type="InterPro" id="IPR003594">
    <property type="entry name" value="HATPase_dom"/>
</dbReference>
<dbReference type="EC" id="2.7.13.3" evidence="3"/>
<dbReference type="EMBL" id="JBHSRF010000026">
    <property type="protein sequence ID" value="MFC6083306.1"/>
    <property type="molecule type" value="Genomic_DNA"/>
</dbReference>
<proteinExistence type="predicted"/>
<dbReference type="SMART" id="SM00387">
    <property type="entry name" value="HATPase_c"/>
    <property type="match status" value="1"/>
</dbReference>
<protein>
    <recommendedName>
        <fullName evidence="3">histidine kinase</fullName>
        <ecNumber evidence="3">2.7.13.3</ecNumber>
    </recommendedName>
</protein>
<dbReference type="PANTHER" id="PTHR43711">
    <property type="entry name" value="TWO-COMPONENT HISTIDINE KINASE"/>
    <property type="match status" value="1"/>
</dbReference>
<evidence type="ECO:0000256" key="2">
    <source>
        <dbReference type="ARBA" id="ARBA00004236"/>
    </source>
</evidence>
<comment type="caution">
    <text evidence="10">The sequence shown here is derived from an EMBL/GenBank/DDBJ whole genome shotgun (WGS) entry which is preliminary data.</text>
</comment>
<feature type="domain" description="Histidine kinase" evidence="9">
    <location>
        <begin position="155"/>
        <end position="372"/>
    </location>
</feature>
<keyword evidence="7" id="KW-0902">Two-component regulatory system</keyword>
<evidence type="ECO:0000256" key="1">
    <source>
        <dbReference type="ARBA" id="ARBA00000085"/>
    </source>
</evidence>
<dbReference type="Pfam" id="PF00512">
    <property type="entry name" value="HisKA"/>
    <property type="match status" value="1"/>
</dbReference>
<dbReference type="InterPro" id="IPR036890">
    <property type="entry name" value="HATPase_C_sf"/>
</dbReference>
<evidence type="ECO:0000256" key="6">
    <source>
        <dbReference type="ARBA" id="ARBA00022777"/>
    </source>
</evidence>
<feature type="transmembrane region" description="Helical" evidence="8">
    <location>
        <begin position="34"/>
        <end position="55"/>
    </location>
</feature>
<keyword evidence="4" id="KW-0597">Phosphoprotein</keyword>
<dbReference type="InterPro" id="IPR050736">
    <property type="entry name" value="Sensor_HK_Regulatory"/>
</dbReference>
<evidence type="ECO:0000256" key="5">
    <source>
        <dbReference type="ARBA" id="ARBA00022679"/>
    </source>
</evidence>
<evidence type="ECO:0000259" key="9">
    <source>
        <dbReference type="PROSITE" id="PS50109"/>
    </source>
</evidence>
<keyword evidence="8" id="KW-1133">Transmembrane helix</keyword>
<dbReference type="PANTHER" id="PTHR43711:SF1">
    <property type="entry name" value="HISTIDINE KINASE 1"/>
    <property type="match status" value="1"/>
</dbReference>
<evidence type="ECO:0000256" key="7">
    <source>
        <dbReference type="ARBA" id="ARBA00023012"/>
    </source>
</evidence>
<evidence type="ECO:0000313" key="10">
    <source>
        <dbReference type="EMBL" id="MFC6083306.1"/>
    </source>
</evidence>
<evidence type="ECO:0000313" key="11">
    <source>
        <dbReference type="Proteomes" id="UP001596137"/>
    </source>
</evidence>
<evidence type="ECO:0000256" key="3">
    <source>
        <dbReference type="ARBA" id="ARBA00012438"/>
    </source>
</evidence>
<evidence type="ECO:0000256" key="4">
    <source>
        <dbReference type="ARBA" id="ARBA00022553"/>
    </source>
</evidence>
<accession>A0ABW1NJL2</accession>
<dbReference type="Proteomes" id="UP001596137">
    <property type="component" value="Unassembled WGS sequence"/>
</dbReference>
<keyword evidence="8" id="KW-0812">Transmembrane</keyword>
<feature type="transmembrane region" description="Helical" evidence="8">
    <location>
        <begin position="6"/>
        <end position="27"/>
    </location>
</feature>
<dbReference type="Gene3D" id="1.10.287.130">
    <property type="match status" value="1"/>
</dbReference>
<dbReference type="InterPro" id="IPR003661">
    <property type="entry name" value="HisK_dim/P_dom"/>
</dbReference>
<feature type="transmembrane region" description="Helical" evidence="8">
    <location>
        <begin position="67"/>
        <end position="87"/>
    </location>
</feature>
<dbReference type="Gene3D" id="3.30.565.10">
    <property type="entry name" value="Histidine kinase-like ATPase, C-terminal domain"/>
    <property type="match status" value="1"/>
</dbReference>
<sequence>MILQIIAVTASLGLLIAALGLSVLWLLRGRSIGVMLAVVAVVTVAATLAGVVAITMEMIIDGHPKDVVLTVVAIAGLVGLGVALVVARQVVAASRRLVVSVEAVSSSLEFTPPPGPLPAELRTIARALDQAYERLREGHERERALEGARRELVAWVSHDLRTPLAGMRAMVEALEDGVVDDTATVRRYHNQIRLEVDRLAHMVDDLFELSRIHAGALRLTPRRVGLGDLVADALAGVEALARAKGVRLTGETPPVLPVYADAAELGRALRNLVVNAIRHTPQDGAVVVRATADDGTVRLSVADACGGIPEDDLPRVFDVAFRGEAARTPGPDRGAGLGLAIARGIVEAHEGAIAVVNEGPGCRFEISLPLSVPPAS</sequence>
<dbReference type="InterPro" id="IPR036097">
    <property type="entry name" value="HisK_dim/P_sf"/>
</dbReference>
<dbReference type="InterPro" id="IPR005467">
    <property type="entry name" value="His_kinase_dom"/>
</dbReference>
<organism evidence="10 11">
    <name type="scientific">Sphaerisporangium aureirubrum</name>
    <dbReference type="NCBI Taxonomy" id="1544736"/>
    <lineage>
        <taxon>Bacteria</taxon>
        <taxon>Bacillati</taxon>
        <taxon>Actinomycetota</taxon>
        <taxon>Actinomycetes</taxon>
        <taxon>Streptosporangiales</taxon>
        <taxon>Streptosporangiaceae</taxon>
        <taxon>Sphaerisporangium</taxon>
    </lineage>
</organism>